<dbReference type="GO" id="GO:0030154">
    <property type="term" value="P:cell differentiation"/>
    <property type="evidence" value="ECO:0007669"/>
    <property type="project" value="UniProtKB-KW"/>
</dbReference>
<evidence type="ECO:0000256" key="1">
    <source>
        <dbReference type="RuleBase" id="RU364012"/>
    </source>
</evidence>
<name>A0A2P2PAT2_RHIMU</name>
<dbReference type="InterPro" id="IPR012474">
    <property type="entry name" value="Frigida"/>
</dbReference>
<dbReference type="Pfam" id="PF07899">
    <property type="entry name" value="Frigida"/>
    <property type="match status" value="1"/>
</dbReference>
<keyword evidence="1" id="KW-0217">Developmental protein</keyword>
<dbReference type="AlphaFoldDB" id="A0A2P2PAT2"/>
<keyword evidence="1" id="KW-0221">Differentiation</keyword>
<organism evidence="2">
    <name type="scientific">Rhizophora mucronata</name>
    <name type="common">Asiatic mangrove</name>
    <dbReference type="NCBI Taxonomy" id="61149"/>
    <lineage>
        <taxon>Eukaryota</taxon>
        <taxon>Viridiplantae</taxon>
        <taxon>Streptophyta</taxon>
        <taxon>Embryophyta</taxon>
        <taxon>Tracheophyta</taxon>
        <taxon>Spermatophyta</taxon>
        <taxon>Magnoliopsida</taxon>
        <taxon>eudicotyledons</taxon>
        <taxon>Gunneridae</taxon>
        <taxon>Pentapetalae</taxon>
        <taxon>rosids</taxon>
        <taxon>fabids</taxon>
        <taxon>Malpighiales</taxon>
        <taxon>Rhizophoraceae</taxon>
        <taxon>Rhizophora</taxon>
    </lineage>
</organism>
<dbReference type="EMBL" id="GGEC01071382">
    <property type="protein sequence ID" value="MBX51866.1"/>
    <property type="molecule type" value="Transcribed_RNA"/>
</dbReference>
<dbReference type="GO" id="GO:0009908">
    <property type="term" value="P:flower development"/>
    <property type="evidence" value="ECO:0007669"/>
    <property type="project" value="UniProtKB-KW"/>
</dbReference>
<sequence>MDAMLAAPDPGAMVLDAIKWFYSSNFQDLHRLRKVCAVLLEVLMKIRSNLSNEVGERPGIWLWIGEKELL</sequence>
<comment type="similarity">
    <text evidence="1">Belongs to the Frigida family.</text>
</comment>
<protein>
    <recommendedName>
        <fullName evidence="1">FRIGIDA-like protein</fullName>
    </recommendedName>
</protein>
<proteinExistence type="inferred from homology"/>
<evidence type="ECO:0000313" key="2">
    <source>
        <dbReference type="EMBL" id="MBX51866.1"/>
    </source>
</evidence>
<reference evidence="2" key="1">
    <citation type="submission" date="2018-02" db="EMBL/GenBank/DDBJ databases">
        <title>Rhizophora mucronata_Transcriptome.</title>
        <authorList>
            <person name="Meera S.P."/>
            <person name="Sreeshan A."/>
            <person name="Augustine A."/>
        </authorList>
    </citation>
    <scope>NUCLEOTIDE SEQUENCE</scope>
    <source>
        <tissue evidence="2">Leaf</tissue>
    </source>
</reference>
<keyword evidence="1" id="KW-0287">Flowering</keyword>
<accession>A0A2P2PAT2</accession>